<evidence type="ECO:0000313" key="2">
    <source>
        <dbReference type="EMBL" id="CAJ1935900.1"/>
    </source>
</evidence>
<feature type="compositionally biased region" description="Low complexity" evidence="1">
    <location>
        <begin position="25"/>
        <end position="36"/>
    </location>
</feature>
<feature type="compositionally biased region" description="Polar residues" evidence="1">
    <location>
        <begin position="195"/>
        <end position="206"/>
    </location>
</feature>
<comment type="caution">
    <text evidence="2">The sequence shown here is derived from an EMBL/GenBank/DDBJ whole genome shotgun (WGS) entry which is preliminary data.</text>
</comment>
<evidence type="ECO:0000256" key="1">
    <source>
        <dbReference type="SAM" id="MobiDB-lite"/>
    </source>
</evidence>
<feature type="compositionally biased region" description="Basic and acidic residues" evidence="1">
    <location>
        <begin position="1"/>
        <end position="10"/>
    </location>
</feature>
<reference evidence="2" key="1">
    <citation type="submission" date="2023-08" db="EMBL/GenBank/DDBJ databases">
        <authorList>
            <person name="Audoor S."/>
            <person name="Bilcke G."/>
        </authorList>
    </citation>
    <scope>NUCLEOTIDE SEQUENCE</scope>
</reference>
<feature type="compositionally biased region" description="Polar residues" evidence="1">
    <location>
        <begin position="252"/>
        <end position="262"/>
    </location>
</feature>
<name>A0AAD2CJG5_9STRA</name>
<sequence>MLERHVKVKEGITLSDDEISHNRDSSSNISAQTSSSKENLKRTINDDQMFQESDEDDVSDHSDDSGTDKSKRKSVLEMANAIESSISLSSPVAVRKPAVTLGDDAGNVGKPSNQQPQSQFWSLQDSRRSSVTSTLSKIKRPPQPSPSIHKSPVQVPKETVDAASLDLDISFQVSPVTSPAAICTMPATRPPSPKFNKSSNRTVTTRETMEGPGPKVRMTRSTLLRLKGKEKQRQQKQKQKHDETALKPRTNGFVNSKLQTRSRIPRQKDYPKPWLVSDAKKATSRTRTGHATTQQGPDPSTTGKEPQISQLPGRRSRSKPAAKTTQAPGKVRLTRSAILKLRQSQEKAANQVTQQDLDNQRLGIPPVKFLQIPNSPTKIDFEDDEMEHPNDIARRKLRELFDGNSKPKAR</sequence>
<dbReference type="Proteomes" id="UP001295423">
    <property type="component" value="Unassembled WGS sequence"/>
</dbReference>
<organism evidence="2 3">
    <name type="scientific">Cylindrotheca closterium</name>
    <dbReference type="NCBI Taxonomy" id="2856"/>
    <lineage>
        <taxon>Eukaryota</taxon>
        <taxon>Sar</taxon>
        <taxon>Stramenopiles</taxon>
        <taxon>Ochrophyta</taxon>
        <taxon>Bacillariophyta</taxon>
        <taxon>Bacillariophyceae</taxon>
        <taxon>Bacillariophycidae</taxon>
        <taxon>Bacillariales</taxon>
        <taxon>Bacillariaceae</taxon>
        <taxon>Cylindrotheca</taxon>
    </lineage>
</organism>
<feature type="region of interest" description="Disordered" evidence="1">
    <location>
        <begin position="100"/>
        <end position="157"/>
    </location>
</feature>
<accession>A0AAD2CJG5</accession>
<feature type="region of interest" description="Disordered" evidence="1">
    <location>
        <begin position="1"/>
        <end position="76"/>
    </location>
</feature>
<feature type="region of interest" description="Disordered" evidence="1">
    <location>
        <begin position="185"/>
        <end position="335"/>
    </location>
</feature>
<dbReference type="EMBL" id="CAKOGP040000524">
    <property type="protein sequence ID" value="CAJ1935900.1"/>
    <property type="molecule type" value="Genomic_DNA"/>
</dbReference>
<feature type="compositionally biased region" description="Polar residues" evidence="1">
    <location>
        <begin position="110"/>
        <end position="136"/>
    </location>
</feature>
<gene>
    <name evidence="2" type="ORF">CYCCA115_LOCUS4953</name>
</gene>
<feature type="region of interest" description="Disordered" evidence="1">
    <location>
        <begin position="368"/>
        <end position="387"/>
    </location>
</feature>
<dbReference type="AlphaFoldDB" id="A0AAD2CJG5"/>
<evidence type="ECO:0000313" key="3">
    <source>
        <dbReference type="Proteomes" id="UP001295423"/>
    </source>
</evidence>
<proteinExistence type="predicted"/>
<feature type="compositionally biased region" description="Basic and acidic residues" evidence="1">
    <location>
        <begin position="59"/>
        <end position="69"/>
    </location>
</feature>
<keyword evidence="3" id="KW-1185">Reference proteome</keyword>
<protein>
    <submittedName>
        <fullName evidence="2">Uncharacterized protein</fullName>
    </submittedName>
</protein>
<feature type="compositionally biased region" description="Polar residues" evidence="1">
    <location>
        <begin position="289"/>
        <end position="310"/>
    </location>
</feature>